<gene>
    <name evidence="2" type="ORF">BD410DRAFT_776893</name>
</gene>
<organism evidence="2 3">
    <name type="scientific">Rickenella mellea</name>
    <dbReference type="NCBI Taxonomy" id="50990"/>
    <lineage>
        <taxon>Eukaryota</taxon>
        <taxon>Fungi</taxon>
        <taxon>Dikarya</taxon>
        <taxon>Basidiomycota</taxon>
        <taxon>Agaricomycotina</taxon>
        <taxon>Agaricomycetes</taxon>
        <taxon>Hymenochaetales</taxon>
        <taxon>Rickenellaceae</taxon>
        <taxon>Rickenella</taxon>
    </lineage>
</organism>
<dbReference type="AlphaFoldDB" id="A0A4Y7PML9"/>
<dbReference type="OrthoDB" id="3217871at2759"/>
<evidence type="ECO:0000313" key="3">
    <source>
        <dbReference type="Proteomes" id="UP000294933"/>
    </source>
</evidence>
<keyword evidence="3" id="KW-1185">Reference proteome</keyword>
<evidence type="ECO:0000313" key="2">
    <source>
        <dbReference type="EMBL" id="TDL16683.1"/>
    </source>
</evidence>
<dbReference type="PROSITE" id="PS50097">
    <property type="entry name" value="BTB"/>
    <property type="match status" value="2"/>
</dbReference>
<dbReference type="InterPro" id="IPR000210">
    <property type="entry name" value="BTB/POZ_dom"/>
</dbReference>
<dbReference type="InterPro" id="IPR051481">
    <property type="entry name" value="BTB-POZ/Galectin-3-binding"/>
</dbReference>
<reference evidence="2 3" key="1">
    <citation type="submission" date="2018-06" db="EMBL/GenBank/DDBJ databases">
        <title>A transcriptomic atlas of mushroom development highlights an independent origin of complex multicellularity.</title>
        <authorList>
            <consortium name="DOE Joint Genome Institute"/>
            <person name="Krizsan K."/>
            <person name="Almasi E."/>
            <person name="Merenyi Z."/>
            <person name="Sahu N."/>
            <person name="Viragh M."/>
            <person name="Koszo T."/>
            <person name="Mondo S."/>
            <person name="Kiss B."/>
            <person name="Balint B."/>
            <person name="Kues U."/>
            <person name="Barry K."/>
            <person name="Hegedus J.C."/>
            <person name="Henrissat B."/>
            <person name="Johnson J."/>
            <person name="Lipzen A."/>
            <person name="Ohm R."/>
            <person name="Nagy I."/>
            <person name="Pangilinan J."/>
            <person name="Yan J."/>
            <person name="Xiong Y."/>
            <person name="Grigoriev I.V."/>
            <person name="Hibbett D.S."/>
            <person name="Nagy L.G."/>
        </authorList>
    </citation>
    <scope>NUCLEOTIDE SEQUENCE [LARGE SCALE GENOMIC DNA]</scope>
    <source>
        <strain evidence="2 3">SZMC22713</strain>
    </source>
</reference>
<dbReference type="InterPro" id="IPR011333">
    <property type="entry name" value="SKP1/BTB/POZ_sf"/>
</dbReference>
<evidence type="ECO:0000259" key="1">
    <source>
        <dbReference type="PROSITE" id="PS50097"/>
    </source>
</evidence>
<proteinExistence type="predicted"/>
<accession>A0A4Y7PML9</accession>
<protein>
    <recommendedName>
        <fullName evidence="1">BTB domain-containing protein</fullName>
    </recommendedName>
</protein>
<name>A0A4Y7PML9_9AGAM</name>
<dbReference type="Proteomes" id="UP000294933">
    <property type="component" value="Unassembled WGS sequence"/>
</dbReference>
<dbReference type="Gene3D" id="3.30.710.10">
    <property type="entry name" value="Potassium Channel Kv1.1, Chain A"/>
    <property type="match status" value="2"/>
</dbReference>
<dbReference type="PANTHER" id="PTHR24410:SF23">
    <property type="entry name" value="BTB DOMAIN-CONTAINING PROTEIN-RELATED"/>
    <property type="match status" value="1"/>
</dbReference>
<dbReference type="VEuPathDB" id="FungiDB:BD410DRAFT_776893"/>
<feature type="domain" description="BTB" evidence="1">
    <location>
        <begin position="387"/>
        <end position="458"/>
    </location>
</feature>
<dbReference type="SUPFAM" id="SSF54695">
    <property type="entry name" value="POZ domain"/>
    <property type="match status" value="2"/>
</dbReference>
<dbReference type="CDD" id="cd18186">
    <property type="entry name" value="BTB_POZ_ZBTB_KLHL-like"/>
    <property type="match status" value="2"/>
</dbReference>
<dbReference type="SMART" id="SM00225">
    <property type="entry name" value="BTB"/>
    <property type="match status" value="2"/>
</dbReference>
<dbReference type="Pfam" id="PF00651">
    <property type="entry name" value="BTB"/>
    <property type="match status" value="2"/>
</dbReference>
<sequence length="693" mass="79020">MGDGYISIKDRKQHPTLWLDDGNTVLATKVSRFRVHRTRLAMDSPVFAHMLSKPRSHTDSTGIENAFEGLPVFEIPDSDVDFTHLLCFIYDHRYYQIDTITTFEKISGLLRMSTRYQMDDLRNEIISHLGLAYPSTVEKYLEIVGRQTELPLFPPFHGQHFAVVALARETKASKLLPAALWRSMCMTSRDIVDGAVDSNGTRYKLSATDIQRCILQRSHIYETVIQSEIALTNSLNETDCLQVQPTHRVISGLQIPCRQKARLKVIHHFSDSGPEIREDHDMLIQMNAFEAWRHLVCSGCRKVAESELSRLRTSLWNTLPRVLIKMDSSTGSDLVPKCKVWAATCMFQVVRFAMHSLVDISSSMDSSNTRLPIEDRKKHPTLWLDDGNIVLATNLSRFRVHRTMLSMGSPVFADMLSMPVPLWNTVGTENTFEGLPVVEIPDNDVDFTHLLCFLYDSRYYQGGSFTTFEKISGLLRLSNKYQMDVLRDETISHLSLAYPKTLEKYLEAVDKKTQMPLFPPFPGQHFAIVALARETDASTLLPAALWRSMCMTSRDIQQGAVDSNGTRHRLSSTDVLQCIVKKSQVYKTLVRVEYSLAMAILLKRSECVRQRQPSESSCSEIAVFKVFHRFSVARSGWNIRDDDDLLTHLDAFDVWRPLVCDNCGKVADSRLSQLRVQEWNILPKLFGLPEWNS</sequence>
<dbReference type="PANTHER" id="PTHR24410">
    <property type="entry name" value="HL07962P-RELATED"/>
    <property type="match status" value="1"/>
</dbReference>
<dbReference type="EMBL" id="ML170237">
    <property type="protein sequence ID" value="TDL16683.1"/>
    <property type="molecule type" value="Genomic_DNA"/>
</dbReference>
<feature type="domain" description="BTB" evidence="1">
    <location>
        <begin position="22"/>
        <end position="98"/>
    </location>
</feature>
<dbReference type="STRING" id="50990.A0A4Y7PML9"/>